<comment type="similarity">
    <text evidence="2 10">Belongs to the HsdR family.</text>
</comment>
<evidence type="ECO:0000313" key="13">
    <source>
        <dbReference type="Proteomes" id="UP000198851"/>
    </source>
</evidence>
<evidence type="ECO:0000256" key="2">
    <source>
        <dbReference type="ARBA" id="ARBA00008598"/>
    </source>
</evidence>
<comment type="subunit">
    <text evidence="10">The type I restriction/modification system is composed of three polypeptides R, M and S.</text>
</comment>
<dbReference type="GO" id="GO:0005524">
    <property type="term" value="F:ATP binding"/>
    <property type="evidence" value="ECO:0007669"/>
    <property type="project" value="UniProtKB-KW"/>
</dbReference>
<keyword evidence="3" id="KW-0540">Nuclease</keyword>
<dbReference type="Pfam" id="PF04313">
    <property type="entry name" value="HSDR_N"/>
    <property type="match status" value="1"/>
</dbReference>
<evidence type="ECO:0000256" key="8">
    <source>
        <dbReference type="ARBA" id="ARBA00022840"/>
    </source>
</evidence>
<dbReference type="GO" id="GO:0003677">
    <property type="term" value="F:DNA binding"/>
    <property type="evidence" value="ECO:0007669"/>
    <property type="project" value="UniProtKB-KW"/>
</dbReference>
<sequence length="943" mass="108411">MTTQTEQQLENALIAQLETLGWDRVTIKDETDLIANLKQQLEAHNGVTLSEAEFKQVLNKLARGNLFEKAKILRDKVDFTRDDGTTGYLELINQVQWCKNRYQVTHQITMEGTYKNRYDVTLLVNGLPLVQIELKRRGLEMKEAFNQTNRYHKHSFAAGYGLFGYLQLFVISNGVNTKYYANNPVQKRDFKQTFFWTDEDNKKISQLSDFAEDFLEKCTLSKMITKYIVLHESDQLLMALRPYQFYAVERIVERVQNTQKNGYIWHTTGSGKTLTSFKAAQILTQSPNVHKVVFVVDRKDLDFQTIKEFNSFSEGSVDATTNTGNLVKQFSDDTPLIVTTLQKLNTAISRERHLATMEGLKDKRMVFIFDECHRSQFGETHKRITDYFQNVQMFGFTGTPIFAENAAKNALGKRTTKDLFGKCLHKYVITDAIRDENVLKFSVEYIRTFKGKDGVEDIEVEAIDTAEVMEAPARLEKITDYIIANHGRKTHGKQFTAIMCVSNVKTLAKYYDLFKAKKEAGDHDLTIATIFSYQANEEDADADGMGAGDDLPDDSRPINKHSRDTLEACIGDYNSHFGTNYNTKDSKLFYAYYKDIGKRVKNREIDILLVVNMFLTGFDSKPLNTIYVDKNLKHHGLIQAYSRTNRTMGAKKSQGNVVAFRNLKPATDKAIELFANKDAQEEIILAPYEDYVAKFEEAAASLFAITPTVESVDDLLTEEDEAAFVQAFRELIRVKNVLDCFTEFDFSSLPLDEQTFADFRSKYLDLYDKVRGEKEKEKVSILDDLDFEVELISRDKINVSYIINLLREMQSKNPEDRAKTHKTIMDVLDTDAQLRSKKELIERFISEHFPDLAPSKDVGEAFDNYWDAQRMQALKELRDDESLKHDGLEKVLEQYHFTGKSPLRDDVIGIMEKRPSLRERRSVADRVIEKIKAFVETFIDGID</sequence>
<dbReference type="GO" id="GO:0009307">
    <property type="term" value="P:DNA restriction-modification system"/>
    <property type="evidence" value="ECO:0007669"/>
    <property type="project" value="UniProtKB-KW"/>
</dbReference>
<dbReference type="AlphaFoldDB" id="A0A1I4HP20"/>
<evidence type="ECO:0000256" key="1">
    <source>
        <dbReference type="ARBA" id="ARBA00000851"/>
    </source>
</evidence>
<dbReference type="CDD" id="cd18800">
    <property type="entry name" value="SF2_C_EcoR124I-like"/>
    <property type="match status" value="1"/>
</dbReference>
<evidence type="ECO:0000256" key="9">
    <source>
        <dbReference type="ARBA" id="ARBA00023125"/>
    </source>
</evidence>
<dbReference type="InterPro" id="IPR014001">
    <property type="entry name" value="Helicase_ATP-bd"/>
</dbReference>
<dbReference type="CDD" id="cd18030">
    <property type="entry name" value="DEXHc_RE_I_HsdR"/>
    <property type="match status" value="1"/>
</dbReference>
<dbReference type="OrthoDB" id="9758243at2"/>
<dbReference type="PANTHER" id="PTHR30195">
    <property type="entry name" value="TYPE I SITE-SPECIFIC DEOXYRIBONUCLEASE PROTEIN SUBUNIT M AND R"/>
    <property type="match status" value="1"/>
</dbReference>
<evidence type="ECO:0000259" key="11">
    <source>
        <dbReference type="PROSITE" id="PS51192"/>
    </source>
</evidence>
<dbReference type="InterPro" id="IPR004473">
    <property type="entry name" value="Restrct_endonuc_typeI_HsdR"/>
</dbReference>
<evidence type="ECO:0000256" key="5">
    <source>
        <dbReference type="ARBA" id="ARBA00022747"/>
    </source>
</evidence>
<dbReference type="Proteomes" id="UP000198851">
    <property type="component" value="Unassembled WGS sequence"/>
</dbReference>
<dbReference type="EMBL" id="FOSZ01000015">
    <property type="protein sequence ID" value="SFL43497.1"/>
    <property type="molecule type" value="Genomic_DNA"/>
</dbReference>
<dbReference type="NCBIfam" id="TIGR00348">
    <property type="entry name" value="hsdR"/>
    <property type="match status" value="1"/>
</dbReference>
<feature type="domain" description="Helicase ATP-binding" evidence="11">
    <location>
        <begin position="253"/>
        <end position="418"/>
    </location>
</feature>
<protein>
    <recommendedName>
        <fullName evidence="10">Type I restriction enzyme endonuclease subunit</fullName>
        <shortName evidence="10">R protein</shortName>
        <ecNumber evidence="10">3.1.21.3</ecNumber>
    </recommendedName>
</protein>
<dbReference type="SUPFAM" id="SSF52540">
    <property type="entry name" value="P-loop containing nucleoside triphosphate hydrolases"/>
    <property type="match status" value="2"/>
</dbReference>
<reference evidence="13" key="1">
    <citation type="submission" date="2016-10" db="EMBL/GenBank/DDBJ databases">
        <authorList>
            <person name="Varghese N."/>
            <person name="Submissions S."/>
        </authorList>
    </citation>
    <scope>NUCLEOTIDE SEQUENCE [LARGE SCALE GENOMIC DNA]</scope>
    <source>
        <strain evidence="13">DSM 28453</strain>
    </source>
</reference>
<comment type="catalytic activity">
    <reaction evidence="1 10">
        <text>Endonucleolytic cleavage of DNA to give random double-stranded fragments with terminal 5'-phosphates, ATP is simultaneously hydrolyzed.</text>
        <dbReference type="EC" id="3.1.21.3"/>
    </reaction>
</comment>
<dbReference type="PANTHER" id="PTHR30195:SF16">
    <property type="entry name" value="TYPE I RESTRICTION ENZYME ENDONUCLEASE SUBUNIT"/>
    <property type="match status" value="1"/>
</dbReference>
<keyword evidence="4 10" id="KW-0547">Nucleotide-binding</keyword>
<dbReference type="CDD" id="cd22332">
    <property type="entry name" value="HsdR_N"/>
    <property type="match status" value="1"/>
</dbReference>
<evidence type="ECO:0000256" key="3">
    <source>
        <dbReference type="ARBA" id="ARBA00022722"/>
    </source>
</evidence>
<dbReference type="InterPro" id="IPR007409">
    <property type="entry name" value="Restrct_endonuc_type1_HsdR_N"/>
</dbReference>
<dbReference type="PROSITE" id="PS51192">
    <property type="entry name" value="HELICASE_ATP_BIND_1"/>
    <property type="match status" value="1"/>
</dbReference>
<organism evidence="12 13">
    <name type="scientific">Shimia haliotis</name>
    <dbReference type="NCBI Taxonomy" id="1280847"/>
    <lineage>
        <taxon>Bacteria</taxon>
        <taxon>Pseudomonadati</taxon>
        <taxon>Pseudomonadota</taxon>
        <taxon>Alphaproteobacteria</taxon>
        <taxon>Rhodobacterales</taxon>
        <taxon>Roseobacteraceae</taxon>
    </lineage>
</organism>
<evidence type="ECO:0000256" key="6">
    <source>
        <dbReference type="ARBA" id="ARBA00022759"/>
    </source>
</evidence>
<accession>A0A1I4HP20</accession>
<dbReference type="RefSeq" id="WP_093326183.1">
    <property type="nucleotide sequence ID" value="NZ_FOSZ01000015.1"/>
</dbReference>
<dbReference type="Pfam" id="PF18766">
    <property type="entry name" value="SWI2_SNF2"/>
    <property type="match status" value="1"/>
</dbReference>
<dbReference type="Gene3D" id="1.20.58.910">
    <property type="match status" value="1"/>
</dbReference>
<keyword evidence="7 10" id="KW-0378">Hydrolase</keyword>
<dbReference type="InterPro" id="IPR055180">
    <property type="entry name" value="HsdR_RecA-like_helicase_dom_2"/>
</dbReference>
<dbReference type="SMART" id="SM00487">
    <property type="entry name" value="DEXDc"/>
    <property type="match status" value="1"/>
</dbReference>
<dbReference type="Gene3D" id="3.40.50.300">
    <property type="entry name" value="P-loop containing nucleotide triphosphate hydrolases"/>
    <property type="match status" value="2"/>
</dbReference>
<comment type="function">
    <text evidence="10">Subunit R is required for both nuclease and ATPase activities, but not for modification.</text>
</comment>
<dbReference type="STRING" id="1280847.SAMN04488036_1157"/>
<evidence type="ECO:0000256" key="7">
    <source>
        <dbReference type="ARBA" id="ARBA00022801"/>
    </source>
</evidence>
<dbReference type="GO" id="GO:0009035">
    <property type="term" value="F:type I site-specific deoxyribonuclease activity"/>
    <property type="evidence" value="ECO:0007669"/>
    <property type="project" value="UniProtKB-EC"/>
</dbReference>
<gene>
    <name evidence="12" type="ORF">SAMN04488036_1157</name>
</gene>
<proteinExistence type="inferred from homology"/>
<dbReference type="InterPro" id="IPR040980">
    <property type="entry name" value="SWI2_SNF2"/>
</dbReference>
<keyword evidence="13" id="KW-1185">Reference proteome</keyword>
<dbReference type="InterPro" id="IPR051268">
    <property type="entry name" value="Type-I_R_enzyme_R_subunit"/>
</dbReference>
<dbReference type="EC" id="3.1.21.3" evidence="10"/>
<dbReference type="InterPro" id="IPR027417">
    <property type="entry name" value="P-loop_NTPase"/>
</dbReference>
<dbReference type="InterPro" id="IPR022625">
    <property type="entry name" value="TypeI_RM_Rsu_C"/>
</dbReference>
<keyword evidence="9 10" id="KW-0238">DNA-binding</keyword>
<name>A0A1I4HP20_9RHOB</name>
<dbReference type="Pfam" id="PF12008">
    <property type="entry name" value="EcoR124_C"/>
    <property type="match status" value="1"/>
</dbReference>
<evidence type="ECO:0000256" key="10">
    <source>
        <dbReference type="RuleBase" id="RU364115"/>
    </source>
</evidence>
<dbReference type="Pfam" id="PF22679">
    <property type="entry name" value="T1R_D3-like"/>
    <property type="match status" value="1"/>
</dbReference>
<keyword evidence="5 10" id="KW-0680">Restriction system</keyword>
<keyword evidence="8 10" id="KW-0067">ATP-binding</keyword>
<evidence type="ECO:0000256" key="4">
    <source>
        <dbReference type="ARBA" id="ARBA00022741"/>
    </source>
</evidence>
<dbReference type="Gene3D" id="3.90.1570.50">
    <property type="match status" value="1"/>
</dbReference>
<keyword evidence="6" id="KW-0255">Endonuclease</keyword>
<evidence type="ECO:0000313" key="12">
    <source>
        <dbReference type="EMBL" id="SFL43497.1"/>
    </source>
</evidence>